<comment type="similarity">
    <text evidence="3 11 12">Belongs to the HisA/HisF family.</text>
</comment>
<keyword evidence="5 11" id="KW-0963">Cytoplasm</keyword>
<dbReference type="CDD" id="cd04731">
    <property type="entry name" value="HisF"/>
    <property type="match status" value="1"/>
</dbReference>
<evidence type="ECO:0000313" key="13">
    <source>
        <dbReference type="EMBL" id="ATY83967.1"/>
    </source>
</evidence>
<evidence type="ECO:0000256" key="7">
    <source>
        <dbReference type="ARBA" id="ARBA00023102"/>
    </source>
</evidence>
<dbReference type="FunFam" id="3.20.20.70:FF:000006">
    <property type="entry name" value="Imidazole glycerol phosphate synthase subunit HisF"/>
    <property type="match status" value="1"/>
</dbReference>
<dbReference type="GO" id="GO:0016829">
    <property type="term" value="F:lyase activity"/>
    <property type="evidence" value="ECO:0007669"/>
    <property type="project" value="UniProtKB-KW"/>
</dbReference>
<comment type="pathway">
    <text evidence="2 11">Amino-acid biosynthesis; L-histidine biosynthesis; L-histidine from 5-phospho-alpha-D-ribose 1-diphosphate: step 5/9.</text>
</comment>
<dbReference type="SUPFAM" id="SSF51366">
    <property type="entry name" value="Ribulose-phoshate binding barrel"/>
    <property type="match status" value="1"/>
</dbReference>
<evidence type="ECO:0000256" key="10">
    <source>
        <dbReference type="ARBA" id="ARBA00047838"/>
    </source>
</evidence>
<evidence type="ECO:0000256" key="8">
    <source>
        <dbReference type="ARBA" id="ARBA00023239"/>
    </source>
</evidence>
<gene>
    <name evidence="11" type="primary">hisF</name>
    <name evidence="13" type="ORF">CVV65_02490</name>
</gene>
<dbReference type="OrthoDB" id="9781903at2"/>
<keyword evidence="6 11" id="KW-0028">Amino-acid biosynthesis</keyword>
<comment type="function">
    <text evidence="9 11">IGPS catalyzes the conversion of PRFAR and glutamine to IGP, AICAR and glutamate. The HisF subunit catalyzes the cyclization activity that produces IGP and AICAR from PRFAR using the ammonia provided by the HisH subunit.</text>
</comment>
<evidence type="ECO:0000256" key="1">
    <source>
        <dbReference type="ARBA" id="ARBA00004496"/>
    </source>
</evidence>
<dbReference type="GO" id="GO:0005737">
    <property type="term" value="C:cytoplasm"/>
    <property type="evidence" value="ECO:0007669"/>
    <property type="project" value="UniProtKB-SubCell"/>
</dbReference>
<evidence type="ECO:0000256" key="11">
    <source>
        <dbReference type="HAMAP-Rule" id="MF_01013"/>
    </source>
</evidence>
<dbReference type="Proteomes" id="UP000231932">
    <property type="component" value="Chromosome"/>
</dbReference>
<evidence type="ECO:0000256" key="6">
    <source>
        <dbReference type="ARBA" id="ARBA00022605"/>
    </source>
</evidence>
<keyword evidence="8 11" id="KW-0456">Lyase</keyword>
<dbReference type="PANTHER" id="PTHR21235:SF2">
    <property type="entry name" value="IMIDAZOLE GLYCEROL PHOSPHATE SYNTHASE HISHF"/>
    <property type="match status" value="1"/>
</dbReference>
<comment type="subcellular location">
    <subcellularLocation>
        <location evidence="1 11">Cytoplasm</location>
    </subcellularLocation>
</comment>
<evidence type="ECO:0000256" key="9">
    <source>
        <dbReference type="ARBA" id="ARBA00025475"/>
    </source>
</evidence>
<proteinExistence type="inferred from homology"/>
<evidence type="ECO:0000256" key="5">
    <source>
        <dbReference type="ARBA" id="ARBA00022490"/>
    </source>
</evidence>
<organism evidence="13 14">
    <name type="scientific">Kyrpidia spormannii</name>
    <dbReference type="NCBI Taxonomy" id="2055160"/>
    <lineage>
        <taxon>Bacteria</taxon>
        <taxon>Bacillati</taxon>
        <taxon>Bacillota</taxon>
        <taxon>Bacilli</taxon>
        <taxon>Bacillales</taxon>
        <taxon>Alicyclobacillaceae</taxon>
        <taxon>Kyrpidia</taxon>
    </lineage>
</organism>
<dbReference type="Pfam" id="PF00977">
    <property type="entry name" value="His_biosynth"/>
    <property type="match status" value="1"/>
</dbReference>
<evidence type="ECO:0000256" key="2">
    <source>
        <dbReference type="ARBA" id="ARBA00005091"/>
    </source>
</evidence>
<name>A0A2K8N586_9BACL</name>
<evidence type="ECO:0000256" key="4">
    <source>
        <dbReference type="ARBA" id="ARBA00011152"/>
    </source>
</evidence>
<dbReference type="InterPro" id="IPR006062">
    <property type="entry name" value="His_biosynth"/>
</dbReference>
<accession>A0A2K8N586</accession>
<dbReference type="KEGG" id="kyr:CVV65_02490"/>
<sequence>MLTRRIVPCFDVKNGRVVKNVSFLTNERDAGDPVELARYYDESGADELVLLDISASVEGRATMVDVVARTAAEVFIPLTVGGGITSVDDIRVLLKAGADKVSINTGAVKHPQLVLEAAKRYGQQCIVVAIDGKYDGQKGDWEVLINGGRTRTGLSAVEWAKKMENLGAGEILLTSFDQDGRKDGYDLTFTRVISESVNIPVIASGGAGKKEHFYEVFTKGKADAALAASIFHFKETTIQEVKRYLRQKGVPVR</sequence>
<dbReference type="InterPro" id="IPR011060">
    <property type="entry name" value="RibuloseP-bd_barrel"/>
</dbReference>
<dbReference type="RefSeq" id="WP_013076129.1">
    <property type="nucleotide sequence ID" value="NZ_CP024955.1"/>
</dbReference>
<dbReference type="Gene3D" id="3.20.20.70">
    <property type="entry name" value="Aldolase class I"/>
    <property type="match status" value="1"/>
</dbReference>
<dbReference type="InterPro" id="IPR050064">
    <property type="entry name" value="IGPS_HisA/HisF"/>
</dbReference>
<feature type="active site" evidence="11">
    <location>
        <position position="11"/>
    </location>
</feature>
<dbReference type="InterPro" id="IPR013785">
    <property type="entry name" value="Aldolase_TIM"/>
</dbReference>
<comment type="catalytic activity">
    <reaction evidence="10 11">
        <text>5-[(5-phospho-1-deoxy-D-ribulos-1-ylimino)methylamino]-1-(5-phospho-beta-D-ribosyl)imidazole-4-carboxamide + L-glutamine = D-erythro-1-(imidazol-4-yl)glycerol 3-phosphate + 5-amino-1-(5-phospho-beta-D-ribosyl)imidazole-4-carboxamide + L-glutamate + H(+)</text>
        <dbReference type="Rhea" id="RHEA:24793"/>
        <dbReference type="ChEBI" id="CHEBI:15378"/>
        <dbReference type="ChEBI" id="CHEBI:29985"/>
        <dbReference type="ChEBI" id="CHEBI:58278"/>
        <dbReference type="ChEBI" id="CHEBI:58359"/>
        <dbReference type="ChEBI" id="CHEBI:58475"/>
        <dbReference type="ChEBI" id="CHEBI:58525"/>
        <dbReference type="EC" id="4.3.2.10"/>
    </reaction>
</comment>
<dbReference type="HAMAP" id="MF_01013">
    <property type="entry name" value="HisF"/>
    <property type="match status" value="1"/>
</dbReference>
<protein>
    <recommendedName>
        <fullName evidence="11">Imidazole glycerol phosphate synthase subunit HisF</fullName>
        <ecNumber evidence="11">4.3.2.10</ecNumber>
    </recommendedName>
    <alternativeName>
        <fullName evidence="11">IGP synthase cyclase subunit</fullName>
    </alternativeName>
    <alternativeName>
        <fullName evidence="11">IGP synthase subunit HisF</fullName>
    </alternativeName>
    <alternativeName>
        <fullName evidence="11">ImGP synthase subunit HisF</fullName>
        <shortName evidence="11">IGPS subunit HisF</shortName>
    </alternativeName>
</protein>
<evidence type="ECO:0000256" key="3">
    <source>
        <dbReference type="ARBA" id="ARBA00009667"/>
    </source>
</evidence>
<dbReference type="EMBL" id="CP024955">
    <property type="protein sequence ID" value="ATY83967.1"/>
    <property type="molecule type" value="Genomic_DNA"/>
</dbReference>
<dbReference type="NCBIfam" id="TIGR00735">
    <property type="entry name" value="hisF"/>
    <property type="match status" value="1"/>
</dbReference>
<dbReference type="GO" id="GO:0000105">
    <property type="term" value="P:L-histidine biosynthetic process"/>
    <property type="evidence" value="ECO:0007669"/>
    <property type="project" value="UniProtKB-UniRule"/>
</dbReference>
<comment type="subunit">
    <text evidence="4 11">Heterodimer of HisH and HisF.</text>
</comment>
<evidence type="ECO:0000313" key="14">
    <source>
        <dbReference type="Proteomes" id="UP000231932"/>
    </source>
</evidence>
<dbReference type="UniPathway" id="UPA00031">
    <property type="reaction ID" value="UER00010"/>
</dbReference>
<reference evidence="14" key="1">
    <citation type="submission" date="2017-11" db="EMBL/GenBank/DDBJ databases">
        <title>Complete Genome Sequence of Kyrpidia sp. Strain EA-1, a thermophilic, hydrogen-oxidizing Bacterium, isolated from the Azores.</title>
        <authorList>
            <person name="Reiner J.E."/>
            <person name="Lapp C.J."/>
            <person name="Bunk B."/>
            <person name="Gescher J."/>
        </authorList>
    </citation>
    <scope>NUCLEOTIDE SEQUENCE [LARGE SCALE GENOMIC DNA]</scope>
    <source>
        <strain evidence="14">EA-1</strain>
    </source>
</reference>
<feature type="active site" evidence="11">
    <location>
        <position position="131"/>
    </location>
</feature>
<dbReference type="GO" id="GO:0000107">
    <property type="term" value="F:imidazoleglycerol-phosphate synthase activity"/>
    <property type="evidence" value="ECO:0007669"/>
    <property type="project" value="UniProtKB-UniRule"/>
</dbReference>
<keyword evidence="7 11" id="KW-0368">Histidine biosynthesis</keyword>
<evidence type="ECO:0000256" key="12">
    <source>
        <dbReference type="RuleBase" id="RU003657"/>
    </source>
</evidence>
<dbReference type="AlphaFoldDB" id="A0A2K8N586"/>
<dbReference type="PANTHER" id="PTHR21235">
    <property type="entry name" value="IMIDAZOLE GLYCEROL PHOSPHATE SYNTHASE SUBUNIT HISF/H IGP SYNTHASE SUBUNIT HISF/H"/>
    <property type="match status" value="1"/>
</dbReference>
<dbReference type="EC" id="4.3.2.10" evidence="11"/>
<keyword evidence="14" id="KW-1185">Reference proteome</keyword>
<dbReference type="InterPro" id="IPR004651">
    <property type="entry name" value="HisF"/>
</dbReference>